<dbReference type="PANTHER" id="PTHR33121">
    <property type="entry name" value="CYCLIC DI-GMP PHOSPHODIESTERASE PDEF"/>
    <property type="match status" value="1"/>
</dbReference>
<dbReference type="SUPFAM" id="SSF141868">
    <property type="entry name" value="EAL domain-like"/>
    <property type="match status" value="1"/>
</dbReference>
<sequence>MACSCPARRTESRIGSGLGCRLSSWWFGSVSEGAWSCHYLTKPRWGRVCATAPPNLVDEMTTIVQSKGLPSESIVLEVTETSLMSNLAPSLGTLARLRLNGFGLAMDDHGTGYSSMKQLSRSPFTELKIDREFVHDASSSPKKLAILTSAIAMCQKLQLSSVAEGVETESDRQQLAALGCDVAQGYHYSRPLSEEMFMLWMQERGA</sequence>
<dbReference type="Gene3D" id="3.20.20.450">
    <property type="entry name" value="EAL domain"/>
    <property type="match status" value="1"/>
</dbReference>
<keyword evidence="3" id="KW-1185">Reference proteome</keyword>
<dbReference type="PANTHER" id="PTHR33121:SF79">
    <property type="entry name" value="CYCLIC DI-GMP PHOSPHODIESTERASE PDED-RELATED"/>
    <property type="match status" value="1"/>
</dbReference>
<feature type="domain" description="EAL" evidence="1">
    <location>
        <begin position="1"/>
        <end position="205"/>
    </location>
</feature>
<evidence type="ECO:0000313" key="3">
    <source>
        <dbReference type="Proteomes" id="UP001224516"/>
    </source>
</evidence>
<evidence type="ECO:0000259" key="1">
    <source>
        <dbReference type="PROSITE" id="PS50883"/>
    </source>
</evidence>
<dbReference type="InterPro" id="IPR035919">
    <property type="entry name" value="EAL_sf"/>
</dbReference>
<comment type="caution">
    <text evidence="2">The sequence shown here is derived from an EMBL/GenBank/DDBJ whole genome shotgun (WGS) entry which is preliminary data.</text>
</comment>
<dbReference type="PROSITE" id="PS50883">
    <property type="entry name" value="EAL"/>
    <property type="match status" value="1"/>
</dbReference>
<dbReference type="SMART" id="SM00052">
    <property type="entry name" value="EAL"/>
    <property type="match status" value="1"/>
</dbReference>
<name>A0ABU8V007_9NEIS</name>
<dbReference type="InterPro" id="IPR050706">
    <property type="entry name" value="Cyclic-di-GMP_PDE-like"/>
</dbReference>
<dbReference type="InterPro" id="IPR001633">
    <property type="entry name" value="EAL_dom"/>
</dbReference>
<dbReference type="CDD" id="cd01948">
    <property type="entry name" value="EAL"/>
    <property type="match status" value="1"/>
</dbReference>
<gene>
    <name evidence="2" type="ORF">QCL97_005475</name>
</gene>
<proteinExistence type="predicted"/>
<protein>
    <submittedName>
        <fullName evidence="2">EAL domain-containing protein</fullName>
    </submittedName>
</protein>
<dbReference type="RefSeq" id="WP_340224211.1">
    <property type="nucleotide sequence ID" value="NZ_JAVFJF020000007.1"/>
</dbReference>
<reference evidence="2 3" key="1">
    <citation type="submission" date="2023-12" db="EMBL/GenBank/DDBJ databases">
        <title>Evaluation and characterization of a potential secondary metabolite violacein from indigenous Chromobacterium amazonense SAM215.</title>
        <authorList>
            <person name="Tarafdar M.R."/>
            <person name="Abedin S.M."/>
            <person name="Atiqua A."/>
            <person name="Saha A."/>
            <person name="Khan S.N."/>
        </authorList>
    </citation>
    <scope>NUCLEOTIDE SEQUENCE [LARGE SCALE GENOMIC DNA]</scope>
    <source>
        <strain evidence="2 3">SAM215</strain>
    </source>
</reference>
<evidence type="ECO:0000313" key="2">
    <source>
        <dbReference type="EMBL" id="MEJ8674168.1"/>
    </source>
</evidence>
<accession>A0ABU8V007</accession>
<dbReference type="EMBL" id="JAVFJF020000007">
    <property type="protein sequence ID" value="MEJ8674168.1"/>
    <property type="molecule type" value="Genomic_DNA"/>
</dbReference>
<organism evidence="2 3">
    <name type="scientific">Chromobacterium amazonense</name>
    <dbReference type="NCBI Taxonomy" id="1382803"/>
    <lineage>
        <taxon>Bacteria</taxon>
        <taxon>Pseudomonadati</taxon>
        <taxon>Pseudomonadota</taxon>
        <taxon>Betaproteobacteria</taxon>
        <taxon>Neisseriales</taxon>
        <taxon>Chromobacteriaceae</taxon>
        <taxon>Chromobacterium</taxon>
    </lineage>
</organism>
<dbReference type="Pfam" id="PF00563">
    <property type="entry name" value="EAL"/>
    <property type="match status" value="1"/>
</dbReference>
<dbReference type="Proteomes" id="UP001224516">
    <property type="component" value="Unassembled WGS sequence"/>
</dbReference>